<feature type="domain" description="Disease resistance N-terminal" evidence="8">
    <location>
        <begin position="9"/>
        <end position="98"/>
    </location>
</feature>
<evidence type="ECO:0000259" key="8">
    <source>
        <dbReference type="Pfam" id="PF18052"/>
    </source>
</evidence>
<evidence type="ECO:0000256" key="4">
    <source>
        <dbReference type="ARBA" id="ARBA00022741"/>
    </source>
</evidence>
<evidence type="ECO:0000256" key="1">
    <source>
        <dbReference type="ARBA" id="ARBA00008894"/>
    </source>
</evidence>
<gene>
    <name evidence="11" type="ORF">PVAP13_9NG328600</name>
</gene>
<dbReference type="GO" id="GO:0005524">
    <property type="term" value="F:ATP binding"/>
    <property type="evidence" value="ECO:0007669"/>
    <property type="project" value="UniProtKB-KW"/>
</dbReference>
<keyword evidence="5" id="KW-0611">Plant defense</keyword>
<feature type="domain" description="Disease resistance protein winged helix" evidence="9">
    <location>
        <begin position="432"/>
        <end position="507"/>
    </location>
</feature>
<keyword evidence="2" id="KW-0433">Leucine-rich repeat</keyword>
<dbReference type="AlphaFoldDB" id="A0A8T0MJ09"/>
<dbReference type="InterPro" id="IPR036388">
    <property type="entry name" value="WH-like_DNA-bd_sf"/>
</dbReference>
<organism evidence="11 12">
    <name type="scientific">Panicum virgatum</name>
    <name type="common">Blackwell switchgrass</name>
    <dbReference type="NCBI Taxonomy" id="38727"/>
    <lineage>
        <taxon>Eukaryota</taxon>
        <taxon>Viridiplantae</taxon>
        <taxon>Streptophyta</taxon>
        <taxon>Embryophyta</taxon>
        <taxon>Tracheophyta</taxon>
        <taxon>Spermatophyta</taxon>
        <taxon>Magnoliopsida</taxon>
        <taxon>Liliopsida</taxon>
        <taxon>Poales</taxon>
        <taxon>Poaceae</taxon>
        <taxon>PACMAD clade</taxon>
        <taxon>Panicoideae</taxon>
        <taxon>Panicodae</taxon>
        <taxon>Paniceae</taxon>
        <taxon>Panicinae</taxon>
        <taxon>Panicum</taxon>
        <taxon>Panicum sect. Hiantes</taxon>
    </lineage>
</organism>
<evidence type="ECO:0000313" key="11">
    <source>
        <dbReference type="EMBL" id="KAG2537107.1"/>
    </source>
</evidence>
<dbReference type="OrthoDB" id="778770at2759"/>
<dbReference type="Gene3D" id="1.10.10.10">
    <property type="entry name" value="Winged helix-like DNA-binding domain superfamily/Winged helix DNA-binding domain"/>
    <property type="match status" value="1"/>
</dbReference>
<feature type="domain" description="NB-ARC" evidence="7">
    <location>
        <begin position="175"/>
        <end position="342"/>
    </location>
</feature>
<dbReference type="Pfam" id="PF23559">
    <property type="entry name" value="WHD_DRP"/>
    <property type="match status" value="1"/>
</dbReference>
<dbReference type="PRINTS" id="PR00364">
    <property type="entry name" value="DISEASERSIST"/>
</dbReference>
<proteinExistence type="inferred from homology"/>
<evidence type="ECO:0000259" key="10">
    <source>
        <dbReference type="Pfam" id="PF25019"/>
    </source>
</evidence>
<dbReference type="EMBL" id="CM029054">
    <property type="protein sequence ID" value="KAG2537107.1"/>
    <property type="molecule type" value="Genomic_DNA"/>
</dbReference>
<protein>
    <submittedName>
        <fullName evidence="11">Uncharacterized protein</fullName>
    </submittedName>
</protein>
<dbReference type="PANTHER" id="PTHR36766">
    <property type="entry name" value="PLANT BROAD-SPECTRUM MILDEW RESISTANCE PROTEIN RPW8"/>
    <property type="match status" value="1"/>
</dbReference>
<evidence type="ECO:0000256" key="6">
    <source>
        <dbReference type="ARBA" id="ARBA00022840"/>
    </source>
</evidence>
<dbReference type="InterPro" id="IPR056789">
    <property type="entry name" value="LRR_R13L1-DRL21"/>
</dbReference>
<name>A0A8T0MJ09_PANVG</name>
<comment type="caution">
    <text evidence="11">The sequence shown here is derived from an EMBL/GenBank/DDBJ whole genome shotgun (WGS) entry which is preliminary data.</text>
</comment>
<keyword evidence="3" id="KW-0677">Repeat</keyword>
<dbReference type="SUPFAM" id="SSF52058">
    <property type="entry name" value="L domain-like"/>
    <property type="match status" value="2"/>
</dbReference>
<accession>A0A8T0MJ09</accession>
<dbReference type="InterPro" id="IPR041118">
    <property type="entry name" value="Rx_N"/>
</dbReference>
<dbReference type="Pfam" id="PF18052">
    <property type="entry name" value="Rx_N"/>
    <property type="match status" value="1"/>
</dbReference>
<dbReference type="Pfam" id="PF25019">
    <property type="entry name" value="LRR_R13L1-DRL21"/>
    <property type="match status" value="1"/>
</dbReference>
<evidence type="ECO:0000256" key="3">
    <source>
        <dbReference type="ARBA" id="ARBA00022737"/>
    </source>
</evidence>
<dbReference type="Gene3D" id="3.80.10.10">
    <property type="entry name" value="Ribonuclease Inhibitor"/>
    <property type="match status" value="2"/>
</dbReference>
<keyword evidence="6" id="KW-0067">ATP-binding</keyword>
<sequence>MGDAVLSAFLQVLFQSIAEFLKKELQSECHLDEERKSLISNVDMIQAILKGAEKKTWLSESQKLLFASLKDASYHGMEVLDEYFYEVQRRQVIHFANLRNSRPYSDLNPLRMKFRHDMEKKIKDFARTIDCIKEIKEMHLAFQADAHGHGSQHYEGGGLDPTTLLPPTVVCGRDNDQEKIVGILLQPNLKPNDEVLPIVGDAYVGKTTVAQLVLNDERVSMHFELKLWVHVSHEFNIERITSSIVESIQGFPSHSYSLNTLQMRLEKLLRGRRYLLVLDDYWSENWEDWDKLKRSLYISGVGGGKIIVTTRSRQVARVLGNAPYVLQHLQEKDCWLLFCQCAQGTGSHVHNYGDNLDRRLKDEVLQKCKGVPFIAASLGYSIFQHQENDRSKWVDILRKEWDSSTSHFNKAHRLSYAQLDSHLKPCFAYSSIIPRKFQFEKEWLIQHWMAQDFIIPDKNRDSRETIEDTGRSYFRSLVNQSFFQRAHVGCSGEEHSYSFSEMMHNLASQVSGADCKCYMMGEPYNLPAKVRHLTVVFNKVASQDMFDVISCGEFLHTFIVLGGSEDLELKIPDDIGKRFTRLRTLDFSNFGVTNLPKSIGKLKHLRCLQLQGTKIKCLPRLICELYNLQTLGLRNCYDLEELPHELKNLRKLRHIDLAMTRDPWRNFCSLRSMPKDIGLLSDLQTLSRFVISKTSLGVYTHKGGIGELANLNNLRGKLLISNLHHVEGAQDAALANLASKQFLQKLELSWGNNNKKADEILENLKPPTKIKELTISGYTSMACPSWLGSAEYTNLLTVCLYDFKSCSVLPSLGMLPLLENLHLKGWQSLVSIACSRFCCRSMASFQSLKKLHLERMEILEIWDGEEKCAFPSLLELVIENCCKLEQVTHYLPSLAKLTVEGSPSFQGLWSFPSLKYLSVNASGEWILRSWPSLFSPISITLCKLPTVRLPSGLGLFHTSLQRLEISHCEQLQYIPEDWPPCNLTHFSVRYCPQLRELPWGIERLQALEDMEIVACEQITYLPEMIGLCSLIRLEISDCGSVQSLPNRGLPSSVQVVSINNCPLLARSCRNEGIADRGSILLWIDGHEVSAAAD</sequence>
<dbReference type="InterPro" id="IPR027417">
    <property type="entry name" value="P-loop_NTPase"/>
</dbReference>
<dbReference type="PANTHER" id="PTHR36766:SF40">
    <property type="entry name" value="DISEASE RESISTANCE PROTEIN RGA3"/>
    <property type="match status" value="1"/>
</dbReference>
<evidence type="ECO:0000259" key="7">
    <source>
        <dbReference type="Pfam" id="PF00931"/>
    </source>
</evidence>
<dbReference type="InterPro" id="IPR058922">
    <property type="entry name" value="WHD_DRP"/>
</dbReference>
<evidence type="ECO:0000256" key="5">
    <source>
        <dbReference type="ARBA" id="ARBA00022821"/>
    </source>
</evidence>
<dbReference type="GO" id="GO:0006952">
    <property type="term" value="P:defense response"/>
    <property type="evidence" value="ECO:0007669"/>
    <property type="project" value="UniProtKB-KW"/>
</dbReference>
<dbReference type="InterPro" id="IPR002182">
    <property type="entry name" value="NB-ARC"/>
</dbReference>
<dbReference type="Proteomes" id="UP000823388">
    <property type="component" value="Chromosome 9N"/>
</dbReference>
<comment type="similarity">
    <text evidence="1">Belongs to the disease resistance NB-LRR family.</text>
</comment>
<reference evidence="11" key="1">
    <citation type="submission" date="2020-05" db="EMBL/GenBank/DDBJ databases">
        <title>WGS assembly of Panicum virgatum.</title>
        <authorList>
            <person name="Lovell J.T."/>
            <person name="Jenkins J."/>
            <person name="Shu S."/>
            <person name="Juenger T.E."/>
            <person name="Schmutz J."/>
        </authorList>
    </citation>
    <scope>NUCLEOTIDE SEQUENCE</scope>
    <source>
        <strain evidence="11">AP13</strain>
    </source>
</reference>
<dbReference type="SUPFAM" id="SSF52540">
    <property type="entry name" value="P-loop containing nucleoside triphosphate hydrolases"/>
    <property type="match status" value="1"/>
</dbReference>
<dbReference type="InterPro" id="IPR032675">
    <property type="entry name" value="LRR_dom_sf"/>
</dbReference>
<evidence type="ECO:0000259" key="9">
    <source>
        <dbReference type="Pfam" id="PF23559"/>
    </source>
</evidence>
<keyword evidence="12" id="KW-1185">Reference proteome</keyword>
<dbReference type="Gene3D" id="1.20.5.4130">
    <property type="match status" value="1"/>
</dbReference>
<dbReference type="Pfam" id="PF00931">
    <property type="entry name" value="NB-ARC"/>
    <property type="match status" value="1"/>
</dbReference>
<keyword evidence="4" id="KW-0547">Nucleotide-binding</keyword>
<dbReference type="GO" id="GO:0043531">
    <property type="term" value="F:ADP binding"/>
    <property type="evidence" value="ECO:0007669"/>
    <property type="project" value="InterPro"/>
</dbReference>
<evidence type="ECO:0000313" key="12">
    <source>
        <dbReference type="Proteomes" id="UP000823388"/>
    </source>
</evidence>
<dbReference type="Gene3D" id="3.40.50.300">
    <property type="entry name" value="P-loop containing nucleotide triphosphate hydrolases"/>
    <property type="match status" value="1"/>
</dbReference>
<evidence type="ECO:0000256" key="2">
    <source>
        <dbReference type="ARBA" id="ARBA00022614"/>
    </source>
</evidence>
<feature type="domain" description="R13L1/DRL21-like LRR repeat region" evidence="10">
    <location>
        <begin position="705"/>
        <end position="825"/>
    </location>
</feature>
<dbReference type="GO" id="GO:0051707">
    <property type="term" value="P:response to other organism"/>
    <property type="evidence" value="ECO:0007669"/>
    <property type="project" value="UniProtKB-ARBA"/>
</dbReference>